<organism evidence="1 2">
    <name type="scientific">Rhizopus delemar</name>
    <dbReference type="NCBI Taxonomy" id="936053"/>
    <lineage>
        <taxon>Eukaryota</taxon>
        <taxon>Fungi</taxon>
        <taxon>Fungi incertae sedis</taxon>
        <taxon>Mucoromycota</taxon>
        <taxon>Mucoromycotina</taxon>
        <taxon>Mucoromycetes</taxon>
        <taxon>Mucorales</taxon>
        <taxon>Mucorineae</taxon>
        <taxon>Rhizopodaceae</taxon>
        <taxon>Rhizopus</taxon>
    </lineage>
</organism>
<gene>
    <name evidence="1" type="ORF">G6F50_017487</name>
</gene>
<keyword evidence="2" id="KW-1185">Reference proteome</keyword>
<name>A0A9P6XQH2_9FUNG</name>
<proteinExistence type="predicted"/>
<sequence>MTFSFRPRRLSEVPRTAASVSTRVVSWTDAAEMNDSVASDALVIPSRTGSKCAGSSLRVDRRAFSSITRWRSTCSPFRNLLLPWSVISTLRSIWRVITSMCLSLIFTPCRRYTSWISFTR</sequence>
<accession>A0A9P6XQH2</accession>
<protein>
    <submittedName>
        <fullName evidence="1">Uncharacterized protein</fullName>
    </submittedName>
</protein>
<evidence type="ECO:0000313" key="2">
    <source>
        <dbReference type="Proteomes" id="UP000740926"/>
    </source>
</evidence>
<dbReference type="AlphaFoldDB" id="A0A9P6XQH2"/>
<comment type="caution">
    <text evidence="1">The sequence shown here is derived from an EMBL/GenBank/DDBJ whole genome shotgun (WGS) entry which is preliminary data.</text>
</comment>
<evidence type="ECO:0000313" key="1">
    <source>
        <dbReference type="EMBL" id="KAG1530185.1"/>
    </source>
</evidence>
<reference evidence="1 2" key="1">
    <citation type="journal article" date="2020" name="Microb. Genom.">
        <title>Genetic diversity of clinical and environmental Mucorales isolates obtained from an investigation of mucormycosis cases among solid organ transplant recipients.</title>
        <authorList>
            <person name="Nguyen M.H."/>
            <person name="Kaul D."/>
            <person name="Muto C."/>
            <person name="Cheng S.J."/>
            <person name="Richter R.A."/>
            <person name="Bruno V.M."/>
            <person name="Liu G."/>
            <person name="Beyhan S."/>
            <person name="Sundermann A.J."/>
            <person name="Mounaud S."/>
            <person name="Pasculle A.W."/>
            <person name="Nierman W.C."/>
            <person name="Driscoll E."/>
            <person name="Cumbie R."/>
            <person name="Clancy C.J."/>
            <person name="Dupont C.L."/>
        </authorList>
    </citation>
    <scope>NUCLEOTIDE SEQUENCE [LARGE SCALE GENOMIC DNA]</scope>
    <source>
        <strain evidence="1 2">GL24</strain>
    </source>
</reference>
<dbReference type="EMBL" id="JAANIU010013030">
    <property type="protein sequence ID" value="KAG1530185.1"/>
    <property type="molecule type" value="Genomic_DNA"/>
</dbReference>
<dbReference type="Proteomes" id="UP000740926">
    <property type="component" value="Unassembled WGS sequence"/>
</dbReference>